<sequence>MGVQGCEISFSSLQIGYEFIAEIFSSDTSEWREKFMNVVALNWIRTLTCTPWREEEGGGAAVGKGNCDD</sequence>
<proteinExistence type="predicted"/>
<gene>
    <name evidence="1" type="ORF">Prudu_010086</name>
</gene>
<accession>A0A4Y1R7R0</accession>
<dbReference type="AlphaFoldDB" id="A0A4Y1R7R0"/>
<protein>
    <submittedName>
        <fullName evidence="1">Uncharacterized protein</fullName>
    </submittedName>
</protein>
<dbReference type="EMBL" id="AP019299">
    <property type="protein sequence ID" value="BBH00163.1"/>
    <property type="molecule type" value="Genomic_DNA"/>
</dbReference>
<evidence type="ECO:0000313" key="1">
    <source>
        <dbReference type="EMBL" id="BBH00163.1"/>
    </source>
</evidence>
<reference evidence="1" key="1">
    <citation type="journal article" date="2019" name="Science">
        <title>Mutation of a bHLH transcription factor allowed almond domestication.</title>
        <authorList>
            <person name="Sanchez-Perez R."/>
            <person name="Pavan S."/>
            <person name="Mazzeo R."/>
            <person name="Moldovan C."/>
            <person name="Aiese Cigliano R."/>
            <person name="Del Cueto J."/>
            <person name="Ricciardi F."/>
            <person name="Lotti C."/>
            <person name="Ricciardi L."/>
            <person name="Dicenta F."/>
            <person name="Lopez-Marques R.L."/>
            <person name="Lindberg Moller B."/>
        </authorList>
    </citation>
    <scope>NUCLEOTIDE SEQUENCE</scope>
</reference>
<organism evidence="1">
    <name type="scientific">Prunus dulcis</name>
    <name type="common">Almond</name>
    <name type="synonym">Amygdalus dulcis</name>
    <dbReference type="NCBI Taxonomy" id="3755"/>
    <lineage>
        <taxon>Eukaryota</taxon>
        <taxon>Viridiplantae</taxon>
        <taxon>Streptophyta</taxon>
        <taxon>Embryophyta</taxon>
        <taxon>Tracheophyta</taxon>
        <taxon>Spermatophyta</taxon>
        <taxon>Magnoliopsida</taxon>
        <taxon>eudicotyledons</taxon>
        <taxon>Gunneridae</taxon>
        <taxon>Pentapetalae</taxon>
        <taxon>rosids</taxon>
        <taxon>fabids</taxon>
        <taxon>Rosales</taxon>
        <taxon>Rosaceae</taxon>
        <taxon>Amygdaloideae</taxon>
        <taxon>Amygdaleae</taxon>
        <taxon>Prunus</taxon>
    </lineage>
</organism>
<name>A0A4Y1R7R0_PRUDU</name>